<evidence type="ECO:0000259" key="1">
    <source>
        <dbReference type="PROSITE" id="PS51762"/>
    </source>
</evidence>
<dbReference type="STRING" id="1284197.S8BPH0"/>
<dbReference type="OrthoDB" id="192832at2759"/>
<sequence>MAVTSISRLCLVYGILLPTFGTLLSSFVTANPLQKRVVPERSGFKKVWWEDFTHKDGVSHNWIYDLGTSYPGQVANWGTGEIQTYTKDTNNIRIDNGVLSIIPRKKPSSGRPTWTSARIESNTKNQWACVDGKKMIVEASIKLGSASEAQSKGIWPAFWMLGSVFRDKGYKGWPEVGEWDIMESLNGMRQTWGLVHCGMYDGQIPIRGPCNEPNGKGSYTKGVGRGIWNTFGIEIDRSSKYWKTEKITWLINGVRRHSLSGSDINNATAWDFLVHKKFFILLNVAVGGGFPDGVEGYKTPYLGTIDGEKVGMQVDWVAVYQQN</sequence>
<proteinExistence type="predicted"/>
<dbReference type="PANTHER" id="PTHR10963">
    <property type="entry name" value="GLYCOSYL HYDROLASE-RELATED"/>
    <property type="match status" value="1"/>
</dbReference>
<name>S8BPH0_DACHA</name>
<dbReference type="eggNOG" id="ENOG502S1W9">
    <property type="taxonomic scope" value="Eukaryota"/>
</dbReference>
<dbReference type="GO" id="GO:0005975">
    <property type="term" value="P:carbohydrate metabolic process"/>
    <property type="evidence" value="ECO:0007669"/>
    <property type="project" value="InterPro"/>
</dbReference>
<dbReference type="PANTHER" id="PTHR10963:SF60">
    <property type="entry name" value="GRAM-NEGATIVE BACTERIA-BINDING PROTEIN 1-RELATED"/>
    <property type="match status" value="1"/>
</dbReference>
<dbReference type="GO" id="GO:0004553">
    <property type="term" value="F:hydrolase activity, hydrolyzing O-glycosyl compounds"/>
    <property type="evidence" value="ECO:0007669"/>
    <property type="project" value="InterPro"/>
</dbReference>
<protein>
    <recommendedName>
        <fullName evidence="1">GH16 domain-containing protein</fullName>
    </recommendedName>
</protein>
<dbReference type="EMBL" id="AQGS01000757">
    <property type="protein sequence ID" value="EPS37127.1"/>
    <property type="molecule type" value="Genomic_DNA"/>
</dbReference>
<comment type="caution">
    <text evidence="2">The sequence shown here is derived from an EMBL/GenBank/DDBJ whole genome shotgun (WGS) entry which is preliminary data.</text>
</comment>
<feature type="domain" description="GH16" evidence="1">
    <location>
        <begin position="46"/>
        <end position="323"/>
    </location>
</feature>
<dbReference type="InterPro" id="IPR000757">
    <property type="entry name" value="Beta-glucanase-like"/>
</dbReference>
<dbReference type="InterPro" id="IPR050546">
    <property type="entry name" value="Glycosyl_Hydrlase_16"/>
</dbReference>
<dbReference type="SUPFAM" id="SSF49899">
    <property type="entry name" value="Concanavalin A-like lectins/glucanases"/>
    <property type="match status" value="1"/>
</dbReference>
<accession>S8BPH0</accession>
<dbReference type="OMA" id="CNEYNGI"/>
<keyword evidence="3" id="KW-1185">Reference proteome</keyword>
<dbReference type="PROSITE" id="PS51762">
    <property type="entry name" value="GH16_2"/>
    <property type="match status" value="1"/>
</dbReference>
<evidence type="ECO:0000313" key="2">
    <source>
        <dbReference type="EMBL" id="EPS37127.1"/>
    </source>
</evidence>
<organism evidence="2 3">
    <name type="scientific">Dactylellina haptotyla (strain CBS 200.50)</name>
    <name type="common">Nematode-trapping fungus</name>
    <name type="synonym">Monacrosporium haptotylum</name>
    <dbReference type="NCBI Taxonomy" id="1284197"/>
    <lineage>
        <taxon>Eukaryota</taxon>
        <taxon>Fungi</taxon>
        <taxon>Dikarya</taxon>
        <taxon>Ascomycota</taxon>
        <taxon>Pezizomycotina</taxon>
        <taxon>Orbiliomycetes</taxon>
        <taxon>Orbiliales</taxon>
        <taxon>Orbiliaceae</taxon>
        <taxon>Dactylellina</taxon>
    </lineage>
</organism>
<evidence type="ECO:0000313" key="3">
    <source>
        <dbReference type="Proteomes" id="UP000015100"/>
    </source>
</evidence>
<gene>
    <name evidence="2" type="ORF">H072_9277</name>
</gene>
<dbReference type="InterPro" id="IPR013320">
    <property type="entry name" value="ConA-like_dom_sf"/>
</dbReference>
<dbReference type="AlphaFoldDB" id="S8BPH0"/>
<dbReference type="Proteomes" id="UP000015100">
    <property type="component" value="Unassembled WGS sequence"/>
</dbReference>
<reference evidence="3" key="2">
    <citation type="submission" date="2013-04" db="EMBL/GenBank/DDBJ databases">
        <title>Genomic mechanisms accounting for the adaptation to parasitism in nematode-trapping fungi.</title>
        <authorList>
            <person name="Ahren D.G."/>
        </authorList>
    </citation>
    <scope>NUCLEOTIDE SEQUENCE [LARGE SCALE GENOMIC DNA]</scope>
    <source>
        <strain evidence="3">CBS 200.50</strain>
    </source>
</reference>
<dbReference type="HOGENOM" id="CLU_019533_3_0_1"/>
<dbReference type="Gene3D" id="2.60.120.200">
    <property type="match status" value="1"/>
</dbReference>
<reference evidence="2 3" key="1">
    <citation type="journal article" date="2013" name="PLoS Genet.">
        <title>Genomic mechanisms accounting for the adaptation to parasitism in nematode-trapping fungi.</title>
        <authorList>
            <person name="Meerupati T."/>
            <person name="Andersson K.M."/>
            <person name="Friman E."/>
            <person name="Kumar D."/>
            <person name="Tunlid A."/>
            <person name="Ahren D."/>
        </authorList>
    </citation>
    <scope>NUCLEOTIDE SEQUENCE [LARGE SCALE GENOMIC DNA]</scope>
    <source>
        <strain evidence="2 3">CBS 200.50</strain>
    </source>
</reference>